<gene>
    <name evidence="2" type="ORF">LS73_004125</name>
    <name evidence="1" type="ORF">NCTC12714_00405</name>
</gene>
<reference evidence="2 3" key="1">
    <citation type="journal article" date="2014" name="Genome Announc.">
        <title>Draft genome sequences of eight enterohepatic helicobacter species isolated from both laboratory and wild rodents.</title>
        <authorList>
            <person name="Sheh A."/>
            <person name="Shen Z."/>
            <person name="Fox J.G."/>
        </authorList>
    </citation>
    <scope>NUCLEOTIDE SEQUENCE [LARGE SCALE GENOMIC DNA]</scope>
    <source>
        <strain evidence="2 3">ST1</strain>
    </source>
</reference>
<name>A0A099TYY6_9HELI</name>
<evidence type="ECO:0000313" key="3">
    <source>
        <dbReference type="Proteomes" id="UP000029922"/>
    </source>
</evidence>
<evidence type="ECO:0000313" key="1">
    <source>
        <dbReference type="EMBL" id="STQ85619.1"/>
    </source>
</evidence>
<reference evidence="1 4" key="2">
    <citation type="submission" date="2018-06" db="EMBL/GenBank/DDBJ databases">
        <authorList>
            <consortium name="Pathogen Informatics"/>
            <person name="Doyle S."/>
        </authorList>
    </citation>
    <scope>NUCLEOTIDE SEQUENCE [LARGE SCALE GENOMIC DNA]</scope>
    <source>
        <strain evidence="1 4">NCTC12714</strain>
    </source>
</reference>
<dbReference type="RefSeq" id="WP_034557725.1">
    <property type="nucleotide sequence ID" value="NZ_FZML01000015.1"/>
</dbReference>
<keyword evidence="4" id="KW-1185">Reference proteome</keyword>
<evidence type="ECO:0000313" key="4">
    <source>
        <dbReference type="Proteomes" id="UP000255139"/>
    </source>
</evidence>
<sequence length="62" mass="7047">MIENLKSHYHEILFSLDCGNDVLDEIVCQIIVDKILDNGEAVEFLSSDMVDVCNFDDEVILD</sequence>
<proteinExistence type="predicted"/>
<dbReference type="EMBL" id="UGJE01000002">
    <property type="protein sequence ID" value="STQ85619.1"/>
    <property type="molecule type" value="Genomic_DNA"/>
</dbReference>
<dbReference type="OrthoDB" id="9934255at2"/>
<dbReference type="Proteomes" id="UP000029922">
    <property type="component" value="Unassembled WGS sequence"/>
</dbReference>
<dbReference type="EMBL" id="JRPD02000006">
    <property type="protein sequence ID" value="TLE00602.1"/>
    <property type="molecule type" value="Genomic_DNA"/>
</dbReference>
<protein>
    <submittedName>
        <fullName evidence="1">Uncharacterized protein</fullName>
    </submittedName>
</protein>
<evidence type="ECO:0000313" key="2">
    <source>
        <dbReference type="EMBL" id="TLE00602.1"/>
    </source>
</evidence>
<dbReference type="AlphaFoldDB" id="A0A099TYY6"/>
<accession>A0A099TYY6</accession>
<dbReference type="Proteomes" id="UP000255139">
    <property type="component" value="Unassembled WGS sequence"/>
</dbReference>
<organism evidence="1 4">
    <name type="scientific">Helicobacter muridarum</name>
    <dbReference type="NCBI Taxonomy" id="216"/>
    <lineage>
        <taxon>Bacteria</taxon>
        <taxon>Pseudomonadati</taxon>
        <taxon>Campylobacterota</taxon>
        <taxon>Epsilonproteobacteria</taxon>
        <taxon>Campylobacterales</taxon>
        <taxon>Helicobacteraceae</taxon>
        <taxon>Helicobacter</taxon>
    </lineage>
</organism>